<dbReference type="EMBL" id="CP000627">
    <property type="protein sequence ID" value="ABQ20380.1"/>
    <property type="molecule type" value="Genomic_DNA"/>
</dbReference>
<dbReference type="OrthoDB" id="8255022at2"/>
<accession>A0A0H3AJP4</accession>
<reference evidence="1 2" key="1">
    <citation type="submission" date="2007-03" db="EMBL/GenBank/DDBJ databases">
        <authorList>
            <person name="Heidelberg J."/>
        </authorList>
    </citation>
    <scope>NUCLEOTIDE SEQUENCE [LARGE SCALE GENOMIC DNA]</scope>
    <source>
        <strain evidence="2">ATCC 39541 / Classical Ogawa 395 / O395</strain>
    </source>
</reference>
<name>A0A0H3AJP4_VIBC3</name>
<organism evidence="1 2">
    <name type="scientific">Vibrio cholerae serotype O1 (strain ATCC 39541 / Classical Ogawa 395 / O395)</name>
    <dbReference type="NCBI Taxonomy" id="345073"/>
    <lineage>
        <taxon>Bacteria</taxon>
        <taxon>Pseudomonadati</taxon>
        <taxon>Pseudomonadota</taxon>
        <taxon>Gammaproteobacteria</taxon>
        <taxon>Vibrionales</taxon>
        <taxon>Vibrionaceae</taxon>
        <taxon>Vibrio</taxon>
    </lineage>
</organism>
<sequence>MFFFGREMCLFGRLFSILVLSLIGISQVKAYEIALGETYVNELFSEQNQLVKLTDDLTSIYQQIGISPTFVVLPDERAVRMSNEGHFQALDLRIGALPNASNLIKVEPALYSMTVVAISANQTLFFDDLNALKDLKIVILNGTQYAKELNLGSQVYQVNSAQSAAEMVSKSRVDIWLTAVPVFFQVKNQYPKLKVVSNPLLQEELYHYVHQTQKDLLPQLSQSIEKWQQSQNLSIEPNNNLVK</sequence>
<evidence type="ECO:0000313" key="1">
    <source>
        <dbReference type="EMBL" id="ABQ20380.1"/>
    </source>
</evidence>
<evidence type="ECO:0008006" key="3">
    <source>
        <dbReference type="Google" id="ProtNLM"/>
    </source>
</evidence>
<dbReference type="eggNOG" id="ENOG5031NRM">
    <property type="taxonomic scope" value="Bacteria"/>
</dbReference>
<dbReference type="RefSeq" id="WP_000464739.1">
    <property type="nucleotide sequence ID" value="NC_009457.1"/>
</dbReference>
<protein>
    <recommendedName>
        <fullName evidence="3">Solute-binding protein family 3/N-terminal domain-containing protein</fullName>
    </recommendedName>
</protein>
<dbReference type="Gene3D" id="3.40.190.10">
    <property type="entry name" value="Periplasmic binding protein-like II"/>
    <property type="match status" value="2"/>
</dbReference>
<gene>
    <name evidence="1" type="ordered locus">VC0395_A1294</name>
</gene>
<dbReference type="SUPFAM" id="SSF53850">
    <property type="entry name" value="Periplasmic binding protein-like II"/>
    <property type="match status" value="1"/>
</dbReference>
<dbReference type="KEGG" id="vco:VC0395_A1294"/>
<dbReference type="AlphaFoldDB" id="A0A0H3AJP4"/>
<evidence type="ECO:0000313" key="2">
    <source>
        <dbReference type="Proteomes" id="UP000000249"/>
    </source>
</evidence>
<proteinExistence type="predicted"/>
<dbReference type="Proteomes" id="UP000000249">
    <property type="component" value="Chromosome 1"/>
</dbReference>